<dbReference type="PANTHER" id="PTHR42973:SF39">
    <property type="entry name" value="FAD-BINDING PCMH-TYPE DOMAIN-CONTAINING PROTEIN"/>
    <property type="match status" value="1"/>
</dbReference>
<dbReference type="InterPro" id="IPR036318">
    <property type="entry name" value="FAD-bd_PCMH-like_sf"/>
</dbReference>
<dbReference type="AlphaFoldDB" id="A0A397SIB3"/>
<evidence type="ECO:0000256" key="4">
    <source>
        <dbReference type="ARBA" id="ARBA00022827"/>
    </source>
</evidence>
<evidence type="ECO:0000256" key="5">
    <source>
        <dbReference type="ARBA" id="ARBA00023002"/>
    </source>
</evidence>
<dbReference type="InterPro" id="IPR050416">
    <property type="entry name" value="FAD-linked_Oxidoreductase"/>
</dbReference>
<dbReference type="EMBL" id="QKYT01000688">
    <property type="protein sequence ID" value="RIA82234.1"/>
    <property type="molecule type" value="Genomic_DNA"/>
</dbReference>
<keyword evidence="4" id="KW-0274">FAD</keyword>
<dbReference type="InterPro" id="IPR016169">
    <property type="entry name" value="FAD-bd_PCMH_sub2"/>
</dbReference>
<keyword evidence="5" id="KW-0560">Oxidoreductase</keyword>
<keyword evidence="3" id="KW-0285">Flavoprotein</keyword>
<dbReference type="PANTHER" id="PTHR42973">
    <property type="entry name" value="BINDING OXIDOREDUCTASE, PUTATIVE (AFU_ORTHOLOGUE AFUA_1G17690)-RELATED"/>
    <property type="match status" value="1"/>
</dbReference>
<comment type="caution">
    <text evidence="6">The sequence shown here is derived from an EMBL/GenBank/DDBJ whole genome shotgun (WGS) entry which is preliminary data.</text>
</comment>
<protein>
    <recommendedName>
        <fullName evidence="8">FAD-binding PCMH-type domain-containing protein</fullName>
    </recommendedName>
</protein>
<reference evidence="6 7" key="1">
    <citation type="submission" date="2018-06" db="EMBL/GenBank/DDBJ databases">
        <title>Comparative genomics reveals the genomic features of Rhizophagus irregularis, R. cerebriforme, R. diaphanum and Gigaspora rosea, and their symbiotic lifestyle signature.</title>
        <authorList>
            <person name="Morin E."/>
            <person name="San Clemente H."/>
            <person name="Chen E.C.H."/>
            <person name="De La Providencia I."/>
            <person name="Hainaut M."/>
            <person name="Kuo A."/>
            <person name="Kohler A."/>
            <person name="Murat C."/>
            <person name="Tang N."/>
            <person name="Roy S."/>
            <person name="Loubradou J."/>
            <person name="Henrissat B."/>
            <person name="Grigoriev I.V."/>
            <person name="Corradi N."/>
            <person name="Roux C."/>
            <person name="Martin F.M."/>
        </authorList>
    </citation>
    <scope>NUCLEOTIDE SEQUENCE [LARGE SCALE GENOMIC DNA]</scope>
    <source>
        <strain evidence="6 7">DAOM 227022</strain>
    </source>
</reference>
<dbReference type="OrthoDB" id="415825at2759"/>
<sequence length="341" mass="39221">MSYQPKKLIKDLVSIKVQKFKESFDATVTKVLMEGDKGYEKSLIRWADNAIKKVGIIVQNNLDFTVCCGDASIGDLNSEAWKYGLATVGGIVSHTGIGGLTLGGGFGHLTGRYRLSIDNLVAIRGCETNFGVVYEFIFKAYEQKEVITSLIAYSPEKLDSVIEALNPAIAILLFSNDLSEQAFREEFSVIYECGKPLMEKVECMPYPKLNMFRNDFATMEIVYDSYVKFTDENPSIAQTFITFDLFSFYPHKPFYNVIIGQKWKDKHDYKTVYDWSKSVQRILKIDGDKSLYVNFMDMPDDIGFNEERMKCIWDNNYQKLKELKRKYDLNVFFRKGPIIWP</sequence>
<evidence type="ECO:0000256" key="3">
    <source>
        <dbReference type="ARBA" id="ARBA00022630"/>
    </source>
</evidence>
<evidence type="ECO:0000313" key="6">
    <source>
        <dbReference type="EMBL" id="RIA82234.1"/>
    </source>
</evidence>
<dbReference type="GO" id="GO:0016491">
    <property type="term" value="F:oxidoreductase activity"/>
    <property type="evidence" value="ECO:0007669"/>
    <property type="project" value="UniProtKB-KW"/>
</dbReference>
<dbReference type="Gene3D" id="3.40.462.20">
    <property type="match status" value="2"/>
</dbReference>
<evidence type="ECO:0000313" key="7">
    <source>
        <dbReference type="Proteomes" id="UP000265703"/>
    </source>
</evidence>
<evidence type="ECO:0000256" key="2">
    <source>
        <dbReference type="ARBA" id="ARBA00005466"/>
    </source>
</evidence>
<dbReference type="Gene3D" id="3.30.465.10">
    <property type="match status" value="3"/>
</dbReference>
<organism evidence="6 7">
    <name type="scientific">Glomus cerebriforme</name>
    <dbReference type="NCBI Taxonomy" id="658196"/>
    <lineage>
        <taxon>Eukaryota</taxon>
        <taxon>Fungi</taxon>
        <taxon>Fungi incertae sedis</taxon>
        <taxon>Mucoromycota</taxon>
        <taxon>Glomeromycotina</taxon>
        <taxon>Glomeromycetes</taxon>
        <taxon>Glomerales</taxon>
        <taxon>Glomeraceae</taxon>
        <taxon>Glomus</taxon>
    </lineage>
</organism>
<gene>
    <name evidence="6" type="ORF">C1645_788752</name>
</gene>
<comment type="cofactor">
    <cofactor evidence="1">
        <name>FAD</name>
        <dbReference type="ChEBI" id="CHEBI:57692"/>
    </cofactor>
</comment>
<dbReference type="STRING" id="658196.A0A397SIB3"/>
<proteinExistence type="inferred from homology"/>
<dbReference type="Proteomes" id="UP000265703">
    <property type="component" value="Unassembled WGS sequence"/>
</dbReference>
<name>A0A397SIB3_9GLOM</name>
<accession>A0A397SIB3</accession>
<comment type="similarity">
    <text evidence="2">Belongs to the oxygen-dependent FAD-linked oxidoreductase family.</text>
</comment>
<dbReference type="SUPFAM" id="SSF56176">
    <property type="entry name" value="FAD-binding/transporter-associated domain-like"/>
    <property type="match status" value="1"/>
</dbReference>
<dbReference type="GO" id="GO:0050660">
    <property type="term" value="F:flavin adenine dinucleotide binding"/>
    <property type="evidence" value="ECO:0007669"/>
    <property type="project" value="InterPro"/>
</dbReference>
<evidence type="ECO:0000256" key="1">
    <source>
        <dbReference type="ARBA" id="ARBA00001974"/>
    </source>
</evidence>
<evidence type="ECO:0008006" key="8">
    <source>
        <dbReference type="Google" id="ProtNLM"/>
    </source>
</evidence>
<keyword evidence="7" id="KW-1185">Reference proteome</keyword>